<proteinExistence type="predicted"/>
<reference evidence="1" key="1">
    <citation type="submission" date="2020-08" db="EMBL/GenBank/DDBJ databases">
        <title>Multicomponent nature underlies the extraordinary mechanical properties of spider dragline silk.</title>
        <authorList>
            <person name="Kono N."/>
            <person name="Nakamura H."/>
            <person name="Mori M."/>
            <person name="Yoshida Y."/>
            <person name="Ohtoshi R."/>
            <person name="Malay A.D."/>
            <person name="Moran D.A.P."/>
            <person name="Tomita M."/>
            <person name="Numata K."/>
            <person name="Arakawa K."/>
        </authorList>
    </citation>
    <scope>NUCLEOTIDE SEQUENCE</scope>
</reference>
<sequence length="53" mass="6455">MFALLKAGYTANMYPKEHRSEYYKQMLEEVGFRKVRSKMIEKTQPPLTNEEWR</sequence>
<accession>A0A8X6NKD4</accession>
<dbReference type="AlphaFoldDB" id="A0A8X6NKD4"/>
<organism evidence="1 2">
    <name type="scientific">Nephila pilipes</name>
    <name type="common">Giant wood spider</name>
    <name type="synonym">Nephila maculata</name>
    <dbReference type="NCBI Taxonomy" id="299642"/>
    <lineage>
        <taxon>Eukaryota</taxon>
        <taxon>Metazoa</taxon>
        <taxon>Ecdysozoa</taxon>
        <taxon>Arthropoda</taxon>
        <taxon>Chelicerata</taxon>
        <taxon>Arachnida</taxon>
        <taxon>Araneae</taxon>
        <taxon>Araneomorphae</taxon>
        <taxon>Entelegynae</taxon>
        <taxon>Araneoidea</taxon>
        <taxon>Nephilidae</taxon>
        <taxon>Nephila</taxon>
    </lineage>
</organism>
<comment type="caution">
    <text evidence="1">The sequence shown here is derived from an EMBL/GenBank/DDBJ whole genome shotgun (WGS) entry which is preliminary data.</text>
</comment>
<keyword evidence="2" id="KW-1185">Reference proteome</keyword>
<name>A0A8X6NKD4_NEPPI</name>
<evidence type="ECO:0000313" key="1">
    <source>
        <dbReference type="EMBL" id="GFT17556.1"/>
    </source>
</evidence>
<dbReference type="EMBL" id="BMAW01010150">
    <property type="protein sequence ID" value="GFT17556.1"/>
    <property type="molecule type" value="Genomic_DNA"/>
</dbReference>
<dbReference type="Proteomes" id="UP000887013">
    <property type="component" value="Unassembled WGS sequence"/>
</dbReference>
<protein>
    <submittedName>
        <fullName evidence="1">Uncharacterized protein</fullName>
    </submittedName>
</protein>
<feature type="non-terminal residue" evidence="1">
    <location>
        <position position="53"/>
    </location>
</feature>
<evidence type="ECO:0000313" key="2">
    <source>
        <dbReference type="Proteomes" id="UP000887013"/>
    </source>
</evidence>
<dbReference type="OrthoDB" id="66144at2759"/>
<gene>
    <name evidence="1" type="ORF">NPIL_201901</name>
</gene>